<evidence type="ECO:0000313" key="9">
    <source>
        <dbReference type="EMBL" id="RUS95480.1"/>
    </source>
</evidence>
<sequence length="550" mass="62165">MSLATVGLGTLWINYQLIQSDLEKQVRTRAQIITQSIEFASEGLLEVEQRHILRRIIQNYATLPAIIEITIVNGDGIILADSQGSRKRLYTDKHPELRLGIHESANTGIATAYEIMLDKKPVLVQIWPFSSVLFGTSGRRGLAIAIVDLRQMKAQAGKAFLTSTLTLLSGIVIILWLMWVLIRKNVLRPLNILNQAVAISKETATFSMPEKIPANEIQFLANTFQAVFEQLQAHEQLKTEITQRQKVEEILRESEARERSKSEQLARTLRELQQAQIQLVQNEKMSSLGQLVAGVAHEINNPVNFIHGNLSHLEDYAQDLLRVIDLYQEHLKMNPEFQALSEEIDLTYIQEDLPKILGSMKVGTHRIREIVLSLRTFSRLDEAEFKAVEIHEGIDSTLMILQHRLKEQPNRPAIQVIKNYSKLPLLECYAGQINQVFMNILSNAIDTLEERMLKEPLLPKITINTSLIDSDWVKIAIADNGLGMPENIQKQIFNPFFTTKSVGKGTGMGMSISYQIITEKHKGFLECSSINGAGTEFVIKIPIYQQDKNG</sequence>
<dbReference type="InterPro" id="IPR005467">
    <property type="entry name" value="His_kinase_dom"/>
</dbReference>
<dbReference type="PROSITE" id="PS50109">
    <property type="entry name" value="HIS_KIN"/>
    <property type="match status" value="1"/>
</dbReference>
<dbReference type="PANTHER" id="PTHR43065:SF50">
    <property type="entry name" value="HISTIDINE KINASE"/>
    <property type="match status" value="1"/>
</dbReference>
<dbReference type="InterPro" id="IPR036097">
    <property type="entry name" value="HisK_dim/P_sf"/>
</dbReference>
<evidence type="ECO:0000256" key="6">
    <source>
        <dbReference type="SAM" id="Coils"/>
    </source>
</evidence>
<dbReference type="Pfam" id="PF02518">
    <property type="entry name" value="HATPase_c"/>
    <property type="match status" value="1"/>
</dbReference>
<dbReference type="Proteomes" id="UP000276103">
    <property type="component" value="Unassembled WGS sequence"/>
</dbReference>
<evidence type="ECO:0000256" key="4">
    <source>
        <dbReference type="ARBA" id="ARBA00022777"/>
    </source>
</evidence>
<name>A0A433UNS7_ANAVA</name>
<keyword evidence="7" id="KW-1133">Transmembrane helix</keyword>
<dbReference type="Gene3D" id="1.10.287.130">
    <property type="match status" value="1"/>
</dbReference>
<evidence type="ECO:0000256" key="7">
    <source>
        <dbReference type="SAM" id="Phobius"/>
    </source>
</evidence>
<comment type="caution">
    <text evidence="9">The sequence shown here is derived from an EMBL/GenBank/DDBJ whole genome shotgun (WGS) entry which is preliminary data.</text>
</comment>
<dbReference type="PANTHER" id="PTHR43065">
    <property type="entry name" value="SENSOR HISTIDINE KINASE"/>
    <property type="match status" value="1"/>
</dbReference>
<keyword evidence="4" id="KW-0418">Kinase</keyword>
<evidence type="ECO:0000256" key="2">
    <source>
        <dbReference type="ARBA" id="ARBA00012438"/>
    </source>
</evidence>
<dbReference type="SUPFAM" id="SSF55874">
    <property type="entry name" value="ATPase domain of HSP90 chaperone/DNA topoisomerase II/histidine kinase"/>
    <property type="match status" value="1"/>
</dbReference>
<keyword evidence="4" id="KW-0808">Transferase</keyword>
<accession>A0A433UNS7</accession>
<evidence type="ECO:0000256" key="5">
    <source>
        <dbReference type="ARBA" id="ARBA00023012"/>
    </source>
</evidence>
<dbReference type="PRINTS" id="PR00344">
    <property type="entry name" value="BCTRLSENSOR"/>
</dbReference>
<organism evidence="9 10">
    <name type="scientific">Trichormus variabilis SAG 1403-4b</name>
    <dbReference type="NCBI Taxonomy" id="447716"/>
    <lineage>
        <taxon>Bacteria</taxon>
        <taxon>Bacillati</taxon>
        <taxon>Cyanobacteriota</taxon>
        <taxon>Cyanophyceae</taxon>
        <taxon>Nostocales</taxon>
        <taxon>Nostocaceae</taxon>
        <taxon>Trichormus</taxon>
    </lineage>
</organism>
<dbReference type="InterPro" id="IPR003594">
    <property type="entry name" value="HATPase_dom"/>
</dbReference>
<evidence type="ECO:0000259" key="8">
    <source>
        <dbReference type="PROSITE" id="PS50109"/>
    </source>
</evidence>
<keyword evidence="7" id="KW-0472">Membrane</keyword>
<dbReference type="InterPro" id="IPR004358">
    <property type="entry name" value="Sig_transdc_His_kin-like_C"/>
</dbReference>
<dbReference type="GO" id="GO:0000155">
    <property type="term" value="F:phosphorelay sensor kinase activity"/>
    <property type="evidence" value="ECO:0007669"/>
    <property type="project" value="InterPro"/>
</dbReference>
<dbReference type="CDD" id="cd00082">
    <property type="entry name" value="HisKA"/>
    <property type="match status" value="1"/>
</dbReference>
<dbReference type="Gene3D" id="6.10.340.10">
    <property type="match status" value="1"/>
</dbReference>
<protein>
    <recommendedName>
        <fullName evidence="2">histidine kinase</fullName>
        <ecNumber evidence="2">2.7.13.3</ecNumber>
    </recommendedName>
</protein>
<proteinExistence type="predicted"/>
<evidence type="ECO:0000313" key="10">
    <source>
        <dbReference type="Proteomes" id="UP000276103"/>
    </source>
</evidence>
<feature type="domain" description="Histidine kinase" evidence="8">
    <location>
        <begin position="294"/>
        <end position="545"/>
    </location>
</feature>
<dbReference type="InterPro" id="IPR036890">
    <property type="entry name" value="HATPase_C_sf"/>
</dbReference>
<feature type="coiled-coil region" evidence="6">
    <location>
        <begin position="255"/>
        <end position="285"/>
    </location>
</feature>
<dbReference type="InterPro" id="IPR003661">
    <property type="entry name" value="HisK_dim/P_dom"/>
</dbReference>
<dbReference type="AlphaFoldDB" id="A0A433UNS7"/>
<keyword evidence="10" id="KW-1185">Reference proteome</keyword>
<dbReference type="EC" id="2.7.13.3" evidence="2"/>
<dbReference type="SMART" id="SM00387">
    <property type="entry name" value="HATPase_c"/>
    <property type="match status" value="1"/>
</dbReference>
<dbReference type="EMBL" id="RSCM01000010">
    <property type="protein sequence ID" value="RUS95480.1"/>
    <property type="molecule type" value="Genomic_DNA"/>
</dbReference>
<comment type="catalytic activity">
    <reaction evidence="1">
        <text>ATP + protein L-histidine = ADP + protein N-phospho-L-histidine.</text>
        <dbReference type="EC" id="2.7.13.3"/>
    </reaction>
</comment>
<keyword evidence="7" id="KW-0812">Transmembrane</keyword>
<gene>
    <name evidence="9" type="ORF">DSM107003_31830</name>
</gene>
<keyword evidence="6" id="KW-0175">Coiled coil</keyword>
<dbReference type="SMART" id="SM00388">
    <property type="entry name" value="HisKA"/>
    <property type="match status" value="1"/>
</dbReference>
<dbReference type="Gene3D" id="3.30.565.10">
    <property type="entry name" value="Histidine kinase-like ATPase, C-terminal domain"/>
    <property type="match status" value="1"/>
</dbReference>
<dbReference type="SUPFAM" id="SSF47384">
    <property type="entry name" value="Homodimeric domain of signal transducing histidine kinase"/>
    <property type="match status" value="1"/>
</dbReference>
<keyword evidence="3" id="KW-0597">Phosphoprotein</keyword>
<evidence type="ECO:0000256" key="1">
    <source>
        <dbReference type="ARBA" id="ARBA00000085"/>
    </source>
</evidence>
<reference evidence="9 10" key="1">
    <citation type="journal article" date="2019" name="Genome Biol. Evol.">
        <title>Day and night: Metabolic profiles and evolutionary relationships of six axenic non-marine cyanobacteria.</title>
        <authorList>
            <person name="Will S.E."/>
            <person name="Henke P."/>
            <person name="Boedeker C."/>
            <person name="Huang S."/>
            <person name="Brinkmann H."/>
            <person name="Rohde M."/>
            <person name="Jarek M."/>
            <person name="Friedl T."/>
            <person name="Seufert S."/>
            <person name="Schumacher M."/>
            <person name="Overmann J."/>
            <person name="Neumann-Schaal M."/>
            <person name="Petersen J."/>
        </authorList>
    </citation>
    <scope>NUCLEOTIDE SEQUENCE [LARGE SCALE GENOMIC DNA]</scope>
    <source>
        <strain evidence="9 10">SAG 1403-4b</strain>
    </source>
</reference>
<keyword evidence="5" id="KW-0902">Two-component regulatory system</keyword>
<feature type="transmembrane region" description="Helical" evidence="7">
    <location>
        <begin position="159"/>
        <end position="182"/>
    </location>
</feature>
<evidence type="ECO:0000256" key="3">
    <source>
        <dbReference type="ARBA" id="ARBA00022553"/>
    </source>
</evidence>